<dbReference type="InterPro" id="IPR029058">
    <property type="entry name" value="AB_hydrolase_fold"/>
</dbReference>
<comment type="caution">
    <text evidence="1">The sequence shown here is derived from an EMBL/GenBank/DDBJ whole genome shotgun (WGS) entry which is preliminary data.</text>
</comment>
<reference evidence="1 2" key="1">
    <citation type="journal article" date="2022" name="Nat. Ecol. Evol.">
        <title>A masculinizing supergene underlies an exaggerated male reproductive morph in a spider.</title>
        <authorList>
            <person name="Hendrickx F."/>
            <person name="De Corte Z."/>
            <person name="Sonet G."/>
            <person name="Van Belleghem S.M."/>
            <person name="Kostlbacher S."/>
            <person name="Vangestel C."/>
        </authorList>
    </citation>
    <scope>NUCLEOTIDE SEQUENCE [LARGE SCALE GENOMIC DNA]</scope>
    <source>
        <strain evidence="1">W744_W776</strain>
    </source>
</reference>
<name>A0AAV6THC7_9ARAC</name>
<organism evidence="1 2">
    <name type="scientific">Oedothorax gibbosus</name>
    <dbReference type="NCBI Taxonomy" id="931172"/>
    <lineage>
        <taxon>Eukaryota</taxon>
        <taxon>Metazoa</taxon>
        <taxon>Ecdysozoa</taxon>
        <taxon>Arthropoda</taxon>
        <taxon>Chelicerata</taxon>
        <taxon>Arachnida</taxon>
        <taxon>Araneae</taxon>
        <taxon>Araneomorphae</taxon>
        <taxon>Entelegynae</taxon>
        <taxon>Araneoidea</taxon>
        <taxon>Linyphiidae</taxon>
        <taxon>Erigoninae</taxon>
        <taxon>Oedothorax</taxon>
    </lineage>
</organism>
<sequence length="189" mass="20990">MVTVNYRLGALGFLRFRHGRRKPGPSKVLPTSTETVPTTTSSWRIDSLRRSAVVLLSQKNPKDTVDCLKGVESSRLVQTLASFSPVFQQPPNVFLPQFGRDDLIPLGDPFAILDGRFNYYDKKDAFLAYTTEEGSYLLTVNNPDVFGVFGEKDTGIDDVQAKSMMTKFLENFPQPMSSTSPIGKCTSPI</sequence>
<dbReference type="Proteomes" id="UP000827092">
    <property type="component" value="Unassembled WGS sequence"/>
</dbReference>
<evidence type="ECO:0000313" key="2">
    <source>
        <dbReference type="Proteomes" id="UP000827092"/>
    </source>
</evidence>
<protein>
    <submittedName>
        <fullName evidence="1">Uncharacterized protein</fullName>
    </submittedName>
</protein>
<dbReference type="SUPFAM" id="SSF53474">
    <property type="entry name" value="alpha/beta-Hydrolases"/>
    <property type="match status" value="1"/>
</dbReference>
<accession>A0AAV6THC7</accession>
<proteinExistence type="predicted"/>
<evidence type="ECO:0000313" key="1">
    <source>
        <dbReference type="EMBL" id="KAG8171082.1"/>
    </source>
</evidence>
<gene>
    <name evidence="1" type="ORF">JTE90_018528</name>
</gene>
<keyword evidence="2" id="KW-1185">Reference proteome</keyword>
<dbReference type="AlphaFoldDB" id="A0AAV6THC7"/>
<dbReference type="EMBL" id="JAFNEN010004459">
    <property type="protein sequence ID" value="KAG8171082.1"/>
    <property type="molecule type" value="Genomic_DNA"/>
</dbReference>